<gene>
    <name evidence="2" type="ORF">EYF80_047061</name>
</gene>
<feature type="compositionally biased region" description="Polar residues" evidence="1">
    <location>
        <begin position="1"/>
        <end position="12"/>
    </location>
</feature>
<proteinExistence type="predicted"/>
<feature type="region of interest" description="Disordered" evidence="1">
    <location>
        <begin position="128"/>
        <end position="153"/>
    </location>
</feature>
<dbReference type="EMBL" id="SRLO01001016">
    <property type="protein sequence ID" value="TNN42735.1"/>
    <property type="molecule type" value="Genomic_DNA"/>
</dbReference>
<evidence type="ECO:0000256" key="1">
    <source>
        <dbReference type="SAM" id="MobiDB-lite"/>
    </source>
</evidence>
<organism evidence="2 3">
    <name type="scientific">Liparis tanakae</name>
    <name type="common">Tanaka's snailfish</name>
    <dbReference type="NCBI Taxonomy" id="230148"/>
    <lineage>
        <taxon>Eukaryota</taxon>
        <taxon>Metazoa</taxon>
        <taxon>Chordata</taxon>
        <taxon>Craniata</taxon>
        <taxon>Vertebrata</taxon>
        <taxon>Euteleostomi</taxon>
        <taxon>Actinopterygii</taxon>
        <taxon>Neopterygii</taxon>
        <taxon>Teleostei</taxon>
        <taxon>Neoteleostei</taxon>
        <taxon>Acanthomorphata</taxon>
        <taxon>Eupercaria</taxon>
        <taxon>Perciformes</taxon>
        <taxon>Cottioidei</taxon>
        <taxon>Cottales</taxon>
        <taxon>Liparidae</taxon>
        <taxon>Liparis</taxon>
    </lineage>
</organism>
<keyword evidence="3" id="KW-1185">Reference proteome</keyword>
<sequence length="153" mass="16087">MCRSVSANTSARLFTEAAAGSTAPDGGRRGGGASGRRPPPRDSQDGASVRALYGPEGGARDPPSEVRPEAEVAFRARSGASDGKRPMKTRRDSAPLQRADAAPSMSEQITQKAMRLMRLCPSVESELESTCSSKAPRRRSAGDVYALLPSPVT</sequence>
<evidence type="ECO:0000313" key="2">
    <source>
        <dbReference type="EMBL" id="TNN42735.1"/>
    </source>
</evidence>
<name>A0A4Z2FPA7_9TELE</name>
<evidence type="ECO:0000313" key="3">
    <source>
        <dbReference type="Proteomes" id="UP000314294"/>
    </source>
</evidence>
<feature type="region of interest" description="Disordered" evidence="1">
    <location>
        <begin position="1"/>
        <end position="106"/>
    </location>
</feature>
<dbReference type="Proteomes" id="UP000314294">
    <property type="component" value="Unassembled WGS sequence"/>
</dbReference>
<feature type="compositionally biased region" description="Basic and acidic residues" evidence="1">
    <location>
        <begin position="58"/>
        <end position="74"/>
    </location>
</feature>
<accession>A0A4Z2FPA7</accession>
<reference evidence="2 3" key="1">
    <citation type="submission" date="2019-03" db="EMBL/GenBank/DDBJ databases">
        <title>First draft genome of Liparis tanakae, snailfish: a comprehensive survey of snailfish specific genes.</title>
        <authorList>
            <person name="Kim W."/>
            <person name="Song I."/>
            <person name="Jeong J.-H."/>
            <person name="Kim D."/>
            <person name="Kim S."/>
            <person name="Ryu S."/>
            <person name="Song J.Y."/>
            <person name="Lee S.K."/>
        </authorList>
    </citation>
    <scope>NUCLEOTIDE SEQUENCE [LARGE SCALE GENOMIC DNA]</scope>
    <source>
        <tissue evidence="2">Muscle</tissue>
    </source>
</reference>
<comment type="caution">
    <text evidence="2">The sequence shown here is derived from an EMBL/GenBank/DDBJ whole genome shotgun (WGS) entry which is preliminary data.</text>
</comment>
<dbReference type="AlphaFoldDB" id="A0A4Z2FPA7"/>
<feature type="compositionally biased region" description="Basic and acidic residues" evidence="1">
    <location>
        <begin position="82"/>
        <end position="93"/>
    </location>
</feature>
<protein>
    <submittedName>
        <fullName evidence="2">Uncharacterized protein</fullName>
    </submittedName>
</protein>